<dbReference type="CDD" id="cd04301">
    <property type="entry name" value="NAT_SF"/>
    <property type="match status" value="1"/>
</dbReference>
<protein>
    <submittedName>
        <fullName evidence="3">N-acetyltransferase</fullName>
    </submittedName>
</protein>
<comment type="caution">
    <text evidence="3">The sequence shown here is derived from an EMBL/GenBank/DDBJ whole genome shotgun (WGS) entry which is preliminary data.</text>
</comment>
<sequence>MEIIELQERNDLFKKAVQIFWEVWGNDHNYKFYEDAIQHSCSIASDIPCFYVAFEEGDIIGTYALLRNDLNSRQDLCPWLACLFVSSEHRGNEIGSKLLQHGLKEAAKKGYDKLYLSTDLEGYYEKYGWKNSGIVYGVSGGHIKLYEKYTGLK</sequence>
<organism evidence="3 4">
    <name type="scientific">Alteribacter keqinensis</name>
    <dbReference type="NCBI Taxonomy" id="2483800"/>
    <lineage>
        <taxon>Bacteria</taxon>
        <taxon>Bacillati</taxon>
        <taxon>Bacillota</taxon>
        <taxon>Bacilli</taxon>
        <taxon>Bacillales</taxon>
        <taxon>Bacillaceae</taxon>
        <taxon>Alteribacter</taxon>
    </lineage>
</organism>
<dbReference type="PANTHER" id="PTHR13947:SF37">
    <property type="entry name" value="LD18367P"/>
    <property type="match status" value="1"/>
</dbReference>
<dbReference type="PROSITE" id="PS51186">
    <property type="entry name" value="GNAT"/>
    <property type="match status" value="1"/>
</dbReference>
<evidence type="ECO:0000313" key="4">
    <source>
        <dbReference type="Proteomes" id="UP000278746"/>
    </source>
</evidence>
<gene>
    <name evidence="3" type="ORF">EBO34_13235</name>
</gene>
<dbReference type="Pfam" id="PF00583">
    <property type="entry name" value="Acetyltransf_1"/>
    <property type="match status" value="1"/>
</dbReference>
<dbReference type="OrthoDB" id="9789053at2"/>
<keyword evidence="4" id="KW-1185">Reference proteome</keyword>
<dbReference type="InterPro" id="IPR000182">
    <property type="entry name" value="GNAT_dom"/>
</dbReference>
<name>A0A3M7TR71_9BACI</name>
<dbReference type="RefSeq" id="WP_122899320.1">
    <property type="nucleotide sequence ID" value="NZ_RHIB01000002.1"/>
</dbReference>
<accession>A0A3M7TR71</accession>
<keyword evidence="1 3" id="KW-0808">Transferase</keyword>
<proteinExistence type="predicted"/>
<dbReference type="Gene3D" id="3.40.630.30">
    <property type="match status" value="1"/>
</dbReference>
<dbReference type="InterPro" id="IPR016181">
    <property type="entry name" value="Acyl_CoA_acyltransferase"/>
</dbReference>
<reference evidence="3 4" key="1">
    <citation type="submission" date="2018-10" db="EMBL/GenBank/DDBJ databases">
        <title>Bacillus Keqinensis sp. nov., a moderately halophilic bacterium isolated from a saline-alkaline lake.</title>
        <authorList>
            <person name="Wang H."/>
        </authorList>
    </citation>
    <scope>NUCLEOTIDE SEQUENCE [LARGE SCALE GENOMIC DNA]</scope>
    <source>
        <strain evidence="3 4">KQ-3</strain>
    </source>
</reference>
<dbReference type="Proteomes" id="UP000278746">
    <property type="component" value="Unassembled WGS sequence"/>
</dbReference>
<dbReference type="AlphaFoldDB" id="A0A3M7TR71"/>
<evidence type="ECO:0000259" key="2">
    <source>
        <dbReference type="PROSITE" id="PS51186"/>
    </source>
</evidence>
<dbReference type="SUPFAM" id="SSF55729">
    <property type="entry name" value="Acyl-CoA N-acyltransferases (Nat)"/>
    <property type="match status" value="1"/>
</dbReference>
<evidence type="ECO:0000313" key="3">
    <source>
        <dbReference type="EMBL" id="RNA67679.1"/>
    </source>
</evidence>
<feature type="domain" description="N-acetyltransferase" evidence="2">
    <location>
        <begin position="1"/>
        <end position="152"/>
    </location>
</feature>
<dbReference type="GO" id="GO:0008080">
    <property type="term" value="F:N-acetyltransferase activity"/>
    <property type="evidence" value="ECO:0007669"/>
    <property type="project" value="InterPro"/>
</dbReference>
<evidence type="ECO:0000256" key="1">
    <source>
        <dbReference type="ARBA" id="ARBA00022679"/>
    </source>
</evidence>
<dbReference type="InterPro" id="IPR050769">
    <property type="entry name" value="NAT_camello-type"/>
</dbReference>
<dbReference type="PANTHER" id="PTHR13947">
    <property type="entry name" value="GNAT FAMILY N-ACETYLTRANSFERASE"/>
    <property type="match status" value="1"/>
</dbReference>
<dbReference type="EMBL" id="RHIB01000002">
    <property type="protein sequence ID" value="RNA67679.1"/>
    <property type="molecule type" value="Genomic_DNA"/>
</dbReference>